<organism evidence="1 2">
    <name type="scientific">Paraprevotella xylaniphila YIT 11841</name>
    <dbReference type="NCBI Taxonomy" id="762982"/>
    <lineage>
        <taxon>Bacteria</taxon>
        <taxon>Pseudomonadati</taxon>
        <taxon>Bacteroidota</taxon>
        <taxon>Bacteroidia</taxon>
        <taxon>Bacteroidales</taxon>
        <taxon>Prevotellaceae</taxon>
        <taxon>Paraprevotella</taxon>
    </lineage>
</organism>
<evidence type="ECO:0000313" key="1">
    <source>
        <dbReference type="EMBL" id="EGG54718.1"/>
    </source>
</evidence>
<protein>
    <submittedName>
        <fullName evidence="1">Conserved domain protein</fullName>
    </submittedName>
</protein>
<keyword evidence="2" id="KW-1185">Reference proteome</keyword>
<sequence>MDILPYGIGIATGTVGPCDMGVFQVFNVKVVISDSGGSDKRNFTPFQKGFVATSAGSDNQGIGIMYIVGADGYPGFVNHIGGDLGDSLSDKWDFVVNNYFHDAKLMSFYYRIIADSKKFV</sequence>
<accession>F3QTJ3</accession>
<dbReference type="HOGENOM" id="CLU_2047440_0_0_10"/>
<dbReference type="AlphaFoldDB" id="F3QTJ3"/>
<dbReference type="Proteomes" id="UP000005546">
    <property type="component" value="Unassembled WGS sequence"/>
</dbReference>
<proteinExistence type="predicted"/>
<reference evidence="1 2" key="1">
    <citation type="submission" date="2011-02" db="EMBL/GenBank/DDBJ databases">
        <authorList>
            <person name="Weinstock G."/>
            <person name="Sodergren E."/>
            <person name="Clifton S."/>
            <person name="Fulton L."/>
            <person name="Fulton B."/>
            <person name="Courtney L."/>
            <person name="Fronick C."/>
            <person name="Harrison M."/>
            <person name="Strong C."/>
            <person name="Farmer C."/>
            <person name="Delahaunty K."/>
            <person name="Markovic C."/>
            <person name="Hall O."/>
            <person name="Minx P."/>
            <person name="Tomlinson C."/>
            <person name="Mitreva M."/>
            <person name="Hou S."/>
            <person name="Chen J."/>
            <person name="Wollam A."/>
            <person name="Pepin K.H."/>
            <person name="Johnson M."/>
            <person name="Bhonagiri V."/>
            <person name="Zhang X."/>
            <person name="Suruliraj S."/>
            <person name="Warren W."/>
            <person name="Chinwalla A."/>
            <person name="Mardis E.R."/>
            <person name="Wilson R.K."/>
        </authorList>
    </citation>
    <scope>NUCLEOTIDE SEQUENCE [LARGE SCALE GENOMIC DNA]</scope>
    <source>
        <strain evidence="1 2">YIT 11841</strain>
    </source>
</reference>
<gene>
    <name evidence="1" type="ORF">HMPREF9442_01511</name>
</gene>
<name>F3QTJ3_9BACT</name>
<dbReference type="STRING" id="762982.HMPREF9442_01511"/>
<evidence type="ECO:0000313" key="2">
    <source>
        <dbReference type="Proteomes" id="UP000005546"/>
    </source>
</evidence>
<comment type="caution">
    <text evidence="1">The sequence shown here is derived from an EMBL/GenBank/DDBJ whole genome shotgun (WGS) entry which is preliminary data.</text>
</comment>
<dbReference type="EMBL" id="AFBR01000036">
    <property type="protein sequence ID" value="EGG54718.1"/>
    <property type="molecule type" value="Genomic_DNA"/>
</dbReference>